<dbReference type="NCBIfam" id="TIGR03814">
    <property type="entry name" value="Gln_ase"/>
    <property type="match status" value="1"/>
</dbReference>
<sequence length="309" mass="33899">MSCQSSEELNELLLEAKHYTKYGTVADYIPALKKANPHDLSAAIYYPDGTCLSAGDIQQKMTLQSISKVLTLALALMDCGEESVFHKVGYEPTGDPFHSILKLELNNPSKPLNPMINAGALAVTHMIKGKNIEERFQRILHFVHELTGNSKITYSQEVAKSEFETSFINRSLCYYMKQDGIITEDVEELICLYTKQCAIELDCFDLARIGVVFAMDGVEPMTGKRLLPADIARLCKTFMVTCGMYNASGEFASKVGIPAKSGVSGGIMGAVPNRLGIGVFGPALDHKGNSIAGVKLLEMLSKKYSWSMF</sequence>
<dbReference type="SUPFAM" id="SSF56601">
    <property type="entry name" value="beta-lactamase/transpeptidase-like"/>
    <property type="match status" value="1"/>
</dbReference>
<dbReference type="HOGENOM" id="CLU_027932_1_0_9"/>
<evidence type="ECO:0000256" key="2">
    <source>
        <dbReference type="ARBA" id="ARBA00011881"/>
    </source>
</evidence>
<feature type="binding site" evidence="6">
    <location>
        <position position="117"/>
    </location>
    <ligand>
        <name>substrate</name>
    </ligand>
</feature>
<dbReference type="HAMAP" id="MF_00313">
    <property type="entry name" value="Glutaminase"/>
    <property type="match status" value="1"/>
</dbReference>
<dbReference type="Pfam" id="PF04960">
    <property type="entry name" value="Glutaminase"/>
    <property type="match status" value="1"/>
</dbReference>
<gene>
    <name evidence="6" type="primary">glsA</name>
    <name evidence="7" type="ORF">HMPREF1015_01331</name>
</gene>
<comment type="caution">
    <text evidence="7">The sequence shown here is derived from an EMBL/GenBank/DDBJ whole genome shotgun (WGS) entry which is preliminary data.</text>
</comment>
<feature type="binding site" evidence="6">
    <location>
        <position position="162"/>
    </location>
    <ligand>
        <name>substrate</name>
    </ligand>
</feature>
<dbReference type="GO" id="GO:0006543">
    <property type="term" value="P:L-glutamine catabolic process"/>
    <property type="evidence" value="ECO:0007669"/>
    <property type="project" value="TreeGrafter"/>
</dbReference>
<dbReference type="EMBL" id="ACWF01000023">
    <property type="protein sequence ID" value="EHL79255.1"/>
    <property type="molecule type" value="Genomic_DNA"/>
</dbReference>
<dbReference type="EC" id="3.5.1.2" evidence="3 6"/>
<evidence type="ECO:0000256" key="3">
    <source>
        <dbReference type="ARBA" id="ARBA00012918"/>
    </source>
</evidence>
<dbReference type="FunFam" id="3.40.710.10:FF:000005">
    <property type="entry name" value="Glutaminase"/>
    <property type="match status" value="1"/>
</dbReference>
<dbReference type="GO" id="GO:0004359">
    <property type="term" value="F:glutaminase activity"/>
    <property type="evidence" value="ECO:0007669"/>
    <property type="project" value="UniProtKB-UniRule"/>
</dbReference>
<evidence type="ECO:0000313" key="7">
    <source>
        <dbReference type="EMBL" id="EHL79255.1"/>
    </source>
</evidence>
<evidence type="ECO:0000256" key="4">
    <source>
        <dbReference type="ARBA" id="ARBA00022801"/>
    </source>
</evidence>
<evidence type="ECO:0000256" key="1">
    <source>
        <dbReference type="ARBA" id="ARBA00011076"/>
    </source>
</evidence>
<keyword evidence="8" id="KW-1185">Reference proteome</keyword>
<dbReference type="PATRIC" id="fig|665952.3.peg.533"/>
<dbReference type="PANTHER" id="PTHR12544">
    <property type="entry name" value="GLUTAMINASE"/>
    <property type="match status" value="1"/>
</dbReference>
<dbReference type="AlphaFoldDB" id="G9QHW7"/>
<dbReference type="Proteomes" id="UP000011747">
    <property type="component" value="Unassembled WGS sequence"/>
</dbReference>
<comment type="catalytic activity">
    <reaction evidence="5 6">
        <text>L-glutamine + H2O = L-glutamate + NH4(+)</text>
        <dbReference type="Rhea" id="RHEA:15889"/>
        <dbReference type="ChEBI" id="CHEBI:15377"/>
        <dbReference type="ChEBI" id="CHEBI:28938"/>
        <dbReference type="ChEBI" id="CHEBI:29985"/>
        <dbReference type="ChEBI" id="CHEBI:58359"/>
        <dbReference type="EC" id="3.5.1.2"/>
    </reaction>
</comment>
<dbReference type="PANTHER" id="PTHR12544:SF29">
    <property type="entry name" value="GLUTAMINASE"/>
    <property type="match status" value="1"/>
</dbReference>
<comment type="similarity">
    <text evidence="1 6">Belongs to the glutaminase family.</text>
</comment>
<feature type="binding site" evidence="6">
    <location>
        <position position="263"/>
    </location>
    <ligand>
        <name>substrate</name>
    </ligand>
</feature>
<organism evidence="7 8">
    <name type="scientific">Bacillus smithii 7_3_47FAA</name>
    <dbReference type="NCBI Taxonomy" id="665952"/>
    <lineage>
        <taxon>Bacteria</taxon>
        <taxon>Bacillati</taxon>
        <taxon>Bacillota</taxon>
        <taxon>Bacilli</taxon>
        <taxon>Bacillales</taxon>
        <taxon>Bacillaceae</taxon>
        <taxon>Bacillus</taxon>
    </lineage>
</organism>
<dbReference type="Gene3D" id="3.40.710.10">
    <property type="entry name" value="DD-peptidase/beta-lactamase superfamily"/>
    <property type="match status" value="1"/>
</dbReference>
<feature type="binding site" evidence="6">
    <location>
        <position position="65"/>
    </location>
    <ligand>
        <name>substrate</name>
    </ligand>
</feature>
<evidence type="ECO:0000256" key="6">
    <source>
        <dbReference type="HAMAP-Rule" id="MF_00313"/>
    </source>
</evidence>
<reference evidence="7 8" key="1">
    <citation type="submission" date="2011-09" db="EMBL/GenBank/DDBJ databases">
        <title>The Genome Sequence of Bacillus smithii 7_3_47FAA.</title>
        <authorList>
            <consortium name="The Broad Institute Genome Sequencing Platform"/>
            <person name="Earl A."/>
            <person name="Ward D."/>
            <person name="Feldgarden M."/>
            <person name="Gevers D."/>
            <person name="Daigneault M."/>
            <person name="Strauss J."/>
            <person name="Allen-Vercoe E."/>
            <person name="Young S.K."/>
            <person name="Zeng Q."/>
            <person name="Gargeya S."/>
            <person name="Fitzgerald M."/>
            <person name="Haas B."/>
            <person name="Abouelleil A."/>
            <person name="Alvarado L."/>
            <person name="Arachchi H.M."/>
            <person name="Berlin A."/>
            <person name="Brown A."/>
            <person name="Chapman S.B."/>
            <person name="Chen Z."/>
            <person name="Dunbar C."/>
            <person name="Freedman E."/>
            <person name="Gearin G."/>
            <person name="Goldberg J."/>
            <person name="Griggs A."/>
            <person name="Gujja S."/>
            <person name="Heiman D."/>
            <person name="Howarth C."/>
            <person name="Larson L."/>
            <person name="Lui A."/>
            <person name="MacDonald P.J.P."/>
            <person name="Montmayeur A."/>
            <person name="Murphy C."/>
            <person name="Neiman D."/>
            <person name="Pearson M."/>
            <person name="Priest M."/>
            <person name="Roberts A."/>
            <person name="Saif S."/>
            <person name="Shea T."/>
            <person name="Shenoy N."/>
            <person name="Sisk P."/>
            <person name="Stolte C."/>
            <person name="Sykes S."/>
            <person name="Wortman J."/>
            <person name="Nusbaum C."/>
            <person name="Birren B."/>
        </authorList>
    </citation>
    <scope>NUCLEOTIDE SEQUENCE [LARGE SCALE GENOMIC DNA]</scope>
    <source>
        <strain evidence="7 8">7_3_47FAA</strain>
    </source>
</reference>
<keyword evidence="6" id="KW-0007">Acetylation</keyword>
<accession>G9QHW7</accession>
<dbReference type="InterPro" id="IPR015868">
    <property type="entry name" value="Glutaminase"/>
</dbReference>
<evidence type="ECO:0000313" key="8">
    <source>
        <dbReference type="Proteomes" id="UP000011747"/>
    </source>
</evidence>
<evidence type="ECO:0000256" key="5">
    <source>
        <dbReference type="ARBA" id="ARBA00049534"/>
    </source>
</evidence>
<dbReference type="RefSeq" id="WP_003352808.1">
    <property type="nucleotide sequence ID" value="NZ_JH414742.1"/>
</dbReference>
<feature type="binding site" evidence="6">
    <location>
        <position position="245"/>
    </location>
    <ligand>
        <name>substrate</name>
    </ligand>
</feature>
<name>G9QHW7_9BACI</name>
<dbReference type="InterPro" id="IPR012338">
    <property type="entry name" value="Beta-lactam/transpept-like"/>
</dbReference>
<feature type="binding site" evidence="6">
    <location>
        <position position="193"/>
    </location>
    <ligand>
        <name>substrate</name>
    </ligand>
</feature>
<comment type="subunit">
    <text evidence="2 6">Homotetramer.</text>
</comment>
<proteinExistence type="inferred from homology"/>
<dbReference type="GO" id="GO:0006537">
    <property type="term" value="P:glutamate biosynthetic process"/>
    <property type="evidence" value="ECO:0007669"/>
    <property type="project" value="TreeGrafter"/>
</dbReference>
<keyword evidence="4 6" id="KW-0378">Hydrolase</keyword>
<feature type="binding site" evidence="6">
    <location>
        <position position="169"/>
    </location>
    <ligand>
        <name>substrate</name>
    </ligand>
</feature>
<protein>
    <recommendedName>
        <fullName evidence="3 6">Glutaminase</fullName>
        <ecNumber evidence="3 6">3.5.1.2</ecNumber>
    </recommendedName>
</protein>